<reference evidence="2" key="2">
    <citation type="submission" date="2023-06" db="EMBL/GenBank/DDBJ databases">
        <authorList>
            <consortium name="Lawrence Berkeley National Laboratory"/>
            <person name="Mondo S.J."/>
            <person name="Hensen N."/>
            <person name="Bonometti L."/>
            <person name="Westerberg I."/>
            <person name="Brannstrom I.O."/>
            <person name="Guillou S."/>
            <person name="Cros-Aarteil S."/>
            <person name="Calhoun S."/>
            <person name="Haridas S."/>
            <person name="Kuo A."/>
            <person name="Pangilinan J."/>
            <person name="Riley R."/>
            <person name="Labutti K."/>
            <person name="Andreopoulos B."/>
            <person name="Lipzen A."/>
            <person name="Chen C."/>
            <person name="Yanf M."/>
            <person name="Daum C."/>
            <person name="Ng V."/>
            <person name="Clum A."/>
            <person name="Steindorff A."/>
            <person name="Ohm R."/>
            <person name="Martin F."/>
            <person name="Silar P."/>
            <person name="Natvig D."/>
            <person name="Lalanne C."/>
            <person name="Gautier V."/>
            <person name="Ament-Velasquez S.L."/>
            <person name="Kruys A."/>
            <person name="Hutchinson M.I."/>
            <person name="Powell A.J."/>
            <person name="Barry K."/>
            <person name="Miller A.N."/>
            <person name="Grigoriev I.V."/>
            <person name="Debuchy R."/>
            <person name="Gladieux P."/>
            <person name="Thoren M.H."/>
            <person name="Johannesson H."/>
        </authorList>
    </citation>
    <scope>NUCLEOTIDE SEQUENCE</scope>
    <source>
        <strain evidence="2">CBS 333.67</strain>
    </source>
</reference>
<feature type="compositionally biased region" description="Low complexity" evidence="1">
    <location>
        <begin position="49"/>
        <end position="59"/>
    </location>
</feature>
<feature type="compositionally biased region" description="Polar residues" evidence="1">
    <location>
        <begin position="39"/>
        <end position="48"/>
    </location>
</feature>
<feature type="compositionally biased region" description="Basic and acidic residues" evidence="1">
    <location>
        <begin position="60"/>
        <end position="87"/>
    </location>
</feature>
<evidence type="ECO:0000313" key="2">
    <source>
        <dbReference type="EMBL" id="KAK3303450.1"/>
    </source>
</evidence>
<dbReference type="GeneID" id="87885973"/>
<gene>
    <name evidence="2" type="ORF">B0T15DRAFT_496001</name>
</gene>
<feature type="region of interest" description="Disordered" evidence="1">
    <location>
        <begin position="1"/>
        <end position="100"/>
    </location>
</feature>
<dbReference type="Proteomes" id="UP001273166">
    <property type="component" value="Unassembled WGS sequence"/>
</dbReference>
<dbReference type="RefSeq" id="XP_062719230.1">
    <property type="nucleotide sequence ID" value="XM_062867144.1"/>
</dbReference>
<keyword evidence="3" id="KW-1185">Reference proteome</keyword>
<organism evidence="2 3">
    <name type="scientific">Chaetomium strumarium</name>
    <dbReference type="NCBI Taxonomy" id="1170767"/>
    <lineage>
        <taxon>Eukaryota</taxon>
        <taxon>Fungi</taxon>
        <taxon>Dikarya</taxon>
        <taxon>Ascomycota</taxon>
        <taxon>Pezizomycotina</taxon>
        <taxon>Sordariomycetes</taxon>
        <taxon>Sordariomycetidae</taxon>
        <taxon>Sordariales</taxon>
        <taxon>Chaetomiaceae</taxon>
        <taxon>Chaetomium</taxon>
    </lineage>
</organism>
<proteinExistence type="predicted"/>
<feature type="compositionally biased region" description="Low complexity" evidence="1">
    <location>
        <begin position="1"/>
        <end position="31"/>
    </location>
</feature>
<reference evidence="2" key="1">
    <citation type="journal article" date="2023" name="Mol. Phylogenet. Evol.">
        <title>Genome-scale phylogeny and comparative genomics of the fungal order Sordariales.</title>
        <authorList>
            <person name="Hensen N."/>
            <person name="Bonometti L."/>
            <person name="Westerberg I."/>
            <person name="Brannstrom I.O."/>
            <person name="Guillou S."/>
            <person name="Cros-Aarteil S."/>
            <person name="Calhoun S."/>
            <person name="Haridas S."/>
            <person name="Kuo A."/>
            <person name="Mondo S."/>
            <person name="Pangilinan J."/>
            <person name="Riley R."/>
            <person name="LaButti K."/>
            <person name="Andreopoulos B."/>
            <person name="Lipzen A."/>
            <person name="Chen C."/>
            <person name="Yan M."/>
            <person name="Daum C."/>
            <person name="Ng V."/>
            <person name="Clum A."/>
            <person name="Steindorff A."/>
            <person name="Ohm R.A."/>
            <person name="Martin F."/>
            <person name="Silar P."/>
            <person name="Natvig D.O."/>
            <person name="Lalanne C."/>
            <person name="Gautier V."/>
            <person name="Ament-Velasquez S.L."/>
            <person name="Kruys A."/>
            <person name="Hutchinson M.I."/>
            <person name="Powell A.J."/>
            <person name="Barry K."/>
            <person name="Miller A.N."/>
            <person name="Grigoriev I.V."/>
            <person name="Debuchy R."/>
            <person name="Gladieux P."/>
            <person name="Hiltunen Thoren M."/>
            <person name="Johannesson H."/>
        </authorList>
    </citation>
    <scope>NUCLEOTIDE SEQUENCE</scope>
    <source>
        <strain evidence="2">CBS 333.67</strain>
    </source>
</reference>
<name>A0AAJ0GPE1_9PEZI</name>
<sequence>MPDQQTPTIPATVTVTATSQPVITTTQQQSQHHIEESSNSGTAASSRPTGAGVNTGAGTTREKTEAELEADRRYEEAMEDEYAKREGGAGNELQQHMVGD</sequence>
<evidence type="ECO:0000313" key="3">
    <source>
        <dbReference type="Proteomes" id="UP001273166"/>
    </source>
</evidence>
<accession>A0AAJ0GPE1</accession>
<dbReference type="EMBL" id="JAUDZG010000006">
    <property type="protein sequence ID" value="KAK3303450.1"/>
    <property type="molecule type" value="Genomic_DNA"/>
</dbReference>
<comment type="caution">
    <text evidence="2">The sequence shown here is derived from an EMBL/GenBank/DDBJ whole genome shotgun (WGS) entry which is preliminary data.</text>
</comment>
<evidence type="ECO:0000256" key="1">
    <source>
        <dbReference type="SAM" id="MobiDB-lite"/>
    </source>
</evidence>
<dbReference type="AlphaFoldDB" id="A0AAJ0GPE1"/>
<protein>
    <submittedName>
        <fullName evidence="2">Uncharacterized protein</fullName>
    </submittedName>
</protein>